<feature type="region of interest" description="Disordered" evidence="3">
    <location>
        <begin position="100"/>
        <end position="139"/>
    </location>
</feature>
<organism evidence="5 6">
    <name type="scientific">Escherichia coli</name>
    <dbReference type="NCBI Taxonomy" id="562"/>
    <lineage>
        <taxon>Bacteria</taxon>
        <taxon>Pseudomonadati</taxon>
        <taxon>Pseudomonadota</taxon>
        <taxon>Gammaproteobacteria</taxon>
        <taxon>Enterobacterales</taxon>
        <taxon>Enterobacteriaceae</taxon>
        <taxon>Escherichia</taxon>
    </lineage>
</organism>
<dbReference type="AlphaFoldDB" id="A0A377BDI1"/>
<evidence type="ECO:0000313" key="6">
    <source>
        <dbReference type="Proteomes" id="UP000254255"/>
    </source>
</evidence>
<dbReference type="SUPFAM" id="SSF53041">
    <property type="entry name" value="Resolvase-like"/>
    <property type="match status" value="1"/>
</dbReference>
<evidence type="ECO:0000313" key="5">
    <source>
        <dbReference type="EMBL" id="STL60992.1"/>
    </source>
</evidence>
<dbReference type="EMBL" id="UGET01000002">
    <property type="protein sequence ID" value="STL60992.1"/>
    <property type="molecule type" value="Genomic_DNA"/>
</dbReference>
<dbReference type="InterPro" id="IPR050639">
    <property type="entry name" value="SSR_resolvase"/>
</dbReference>
<keyword evidence="2" id="KW-0233">DNA recombination</keyword>
<evidence type="ECO:0000259" key="4">
    <source>
        <dbReference type="PROSITE" id="PS51736"/>
    </source>
</evidence>
<dbReference type="PROSITE" id="PS51736">
    <property type="entry name" value="RECOMBINASES_3"/>
    <property type="match status" value="1"/>
</dbReference>
<dbReference type="GO" id="GO:0003677">
    <property type="term" value="F:DNA binding"/>
    <property type="evidence" value="ECO:0007669"/>
    <property type="project" value="UniProtKB-KW"/>
</dbReference>
<dbReference type="PANTHER" id="PTHR30461">
    <property type="entry name" value="DNA-INVERTASE FROM LAMBDOID PROPHAGE"/>
    <property type="match status" value="1"/>
</dbReference>
<proteinExistence type="predicted"/>
<dbReference type="GO" id="GO:0000150">
    <property type="term" value="F:DNA strand exchange activity"/>
    <property type="evidence" value="ECO:0007669"/>
    <property type="project" value="InterPro"/>
</dbReference>
<dbReference type="Proteomes" id="UP000254255">
    <property type="component" value="Unassembled WGS sequence"/>
</dbReference>
<dbReference type="Gene3D" id="3.40.50.1390">
    <property type="entry name" value="Resolvase, N-terminal catalytic domain"/>
    <property type="match status" value="1"/>
</dbReference>
<evidence type="ECO:0000256" key="3">
    <source>
        <dbReference type="SAM" id="MobiDB-lite"/>
    </source>
</evidence>
<sequence length="156" mass="16874">MSGTRADRLAWPRRSKCCAKAILWSSGSSTGWAGRSSNWSNLVGDLHKHGVQFRSLTDSIDTGTPSGRFFFHVMASLAEMERELTVERTRAGLEVAKQLGRKGGRKPKMTDSKIGVGQEAAGQRGAAQGRGQEPRRVHSDAVPLGASLHARLACFI</sequence>
<dbReference type="PANTHER" id="PTHR30461:SF2">
    <property type="entry name" value="SERINE RECOMBINASE PINE-RELATED"/>
    <property type="match status" value="1"/>
</dbReference>
<dbReference type="SMART" id="SM00857">
    <property type="entry name" value="Resolvase"/>
    <property type="match status" value="1"/>
</dbReference>
<evidence type="ECO:0000256" key="1">
    <source>
        <dbReference type="ARBA" id="ARBA00023125"/>
    </source>
</evidence>
<gene>
    <name evidence="5" type="primary">hin_2</name>
    <name evidence="5" type="ORF">NCTC13148_00283</name>
</gene>
<dbReference type="CDD" id="cd03768">
    <property type="entry name" value="SR_ResInv"/>
    <property type="match status" value="1"/>
</dbReference>
<name>A0A377BDI1_ECOLX</name>
<reference evidence="5 6" key="1">
    <citation type="submission" date="2018-06" db="EMBL/GenBank/DDBJ databases">
        <authorList>
            <consortium name="Pathogen Informatics"/>
            <person name="Doyle S."/>
        </authorList>
    </citation>
    <scope>NUCLEOTIDE SEQUENCE [LARGE SCALE GENOMIC DNA]</scope>
    <source>
        <strain evidence="5 6">NCTC13148</strain>
    </source>
</reference>
<dbReference type="InterPro" id="IPR036162">
    <property type="entry name" value="Resolvase-like_N_sf"/>
</dbReference>
<dbReference type="Pfam" id="PF00239">
    <property type="entry name" value="Resolvase"/>
    <property type="match status" value="1"/>
</dbReference>
<evidence type="ECO:0000256" key="2">
    <source>
        <dbReference type="ARBA" id="ARBA00023172"/>
    </source>
</evidence>
<feature type="domain" description="Resolvase/invertase-type recombinase catalytic" evidence="4">
    <location>
        <begin position="1"/>
        <end position="100"/>
    </location>
</feature>
<dbReference type="InterPro" id="IPR006119">
    <property type="entry name" value="Resolv_N"/>
</dbReference>
<keyword evidence="1" id="KW-0238">DNA-binding</keyword>
<accession>A0A377BDI1</accession>
<protein>
    <submittedName>
        <fullName evidence="5">Resolvase domain-containing protein</fullName>
    </submittedName>
</protein>
<feature type="compositionally biased region" description="Low complexity" evidence="3">
    <location>
        <begin position="117"/>
        <end position="131"/>
    </location>
</feature>